<dbReference type="InterPro" id="IPR007219">
    <property type="entry name" value="XnlR_reg_dom"/>
</dbReference>
<dbReference type="GeneID" id="54568525"/>
<evidence type="ECO:0000256" key="6">
    <source>
        <dbReference type="ARBA" id="ARBA00023242"/>
    </source>
</evidence>
<evidence type="ECO:0000256" key="1">
    <source>
        <dbReference type="ARBA" id="ARBA00004123"/>
    </source>
</evidence>
<dbReference type="PANTHER" id="PTHR47540:SF3">
    <property type="entry name" value="ZN(II)2CYS6 TRANSCRIPTION FACTOR (EUROFUNG)"/>
    <property type="match status" value="1"/>
</dbReference>
<dbReference type="GO" id="GO:0008270">
    <property type="term" value="F:zinc ion binding"/>
    <property type="evidence" value="ECO:0007669"/>
    <property type="project" value="InterPro"/>
</dbReference>
<dbReference type="OrthoDB" id="3037908at2759"/>
<accession>A0A6A6D0U3</accession>
<evidence type="ECO:0000259" key="9">
    <source>
        <dbReference type="PROSITE" id="PS50048"/>
    </source>
</evidence>
<dbReference type="PANTHER" id="PTHR47540">
    <property type="entry name" value="THIAMINE REPRESSIBLE GENES REGULATORY PROTEIN THI5"/>
    <property type="match status" value="1"/>
</dbReference>
<dbReference type="CDD" id="cd12148">
    <property type="entry name" value="fungal_TF_MHR"/>
    <property type="match status" value="1"/>
</dbReference>
<dbReference type="GO" id="GO:0005634">
    <property type="term" value="C:nucleus"/>
    <property type="evidence" value="ECO:0007669"/>
    <property type="project" value="UniProtKB-SubCell"/>
</dbReference>
<name>A0A6A6D0U3_ZASCE</name>
<evidence type="ECO:0000256" key="7">
    <source>
        <dbReference type="SAM" id="MobiDB-lite"/>
    </source>
</evidence>
<dbReference type="CDD" id="cd00067">
    <property type="entry name" value="GAL4"/>
    <property type="match status" value="1"/>
</dbReference>
<evidence type="ECO:0000256" key="2">
    <source>
        <dbReference type="ARBA" id="ARBA00022723"/>
    </source>
</evidence>
<keyword evidence="3" id="KW-0805">Transcription regulation</keyword>
<dbReference type="SMART" id="SM00066">
    <property type="entry name" value="GAL4"/>
    <property type="match status" value="1"/>
</dbReference>
<dbReference type="PROSITE" id="PS00463">
    <property type="entry name" value="ZN2_CY6_FUNGAL_1"/>
    <property type="match status" value="1"/>
</dbReference>
<keyword evidence="4" id="KW-0238">DNA-binding</keyword>
<dbReference type="Pfam" id="PF04082">
    <property type="entry name" value="Fungal_trans"/>
    <property type="match status" value="1"/>
</dbReference>
<keyword evidence="2" id="KW-0479">Metal-binding</keyword>
<dbReference type="GO" id="GO:0045944">
    <property type="term" value="P:positive regulation of transcription by RNA polymerase II"/>
    <property type="evidence" value="ECO:0007669"/>
    <property type="project" value="TreeGrafter"/>
</dbReference>
<keyword evidence="8" id="KW-1133">Transmembrane helix</keyword>
<comment type="subcellular location">
    <subcellularLocation>
        <location evidence="1">Nucleus</location>
    </subcellularLocation>
</comment>
<evidence type="ECO:0000256" key="3">
    <source>
        <dbReference type="ARBA" id="ARBA00023015"/>
    </source>
</evidence>
<dbReference type="SUPFAM" id="SSF57701">
    <property type="entry name" value="Zn2/Cys6 DNA-binding domain"/>
    <property type="match status" value="1"/>
</dbReference>
<feature type="region of interest" description="Disordered" evidence="7">
    <location>
        <begin position="107"/>
        <end position="129"/>
    </location>
</feature>
<evidence type="ECO:0000256" key="8">
    <source>
        <dbReference type="SAM" id="Phobius"/>
    </source>
</evidence>
<feature type="region of interest" description="Disordered" evidence="7">
    <location>
        <begin position="1"/>
        <end position="36"/>
    </location>
</feature>
<feature type="transmembrane region" description="Helical" evidence="8">
    <location>
        <begin position="540"/>
        <end position="560"/>
    </location>
</feature>
<dbReference type="Gene3D" id="4.10.240.10">
    <property type="entry name" value="Zn(2)-C6 fungal-type DNA-binding domain"/>
    <property type="match status" value="1"/>
</dbReference>
<evidence type="ECO:0000313" key="11">
    <source>
        <dbReference type="Proteomes" id="UP000799537"/>
    </source>
</evidence>
<dbReference type="GO" id="GO:0043565">
    <property type="term" value="F:sequence-specific DNA binding"/>
    <property type="evidence" value="ECO:0007669"/>
    <property type="project" value="TreeGrafter"/>
</dbReference>
<proteinExistence type="predicted"/>
<dbReference type="Pfam" id="PF00172">
    <property type="entry name" value="Zn_clus"/>
    <property type="match status" value="1"/>
</dbReference>
<evidence type="ECO:0000256" key="4">
    <source>
        <dbReference type="ARBA" id="ARBA00023125"/>
    </source>
</evidence>
<keyword evidence="8" id="KW-0472">Membrane</keyword>
<sequence>MEASPPASKTPKHHESPSDGPSGSPGRGVKRQKVTRACDNCKSRKRRCTGELPCTACHSTGSNCTYTASYTRGRLVQPVPAAHRRNGSGSLYVPHPDNVLVQTTLAPTNNGQESRTSRAASPEGASTFAGQYLGPTSPYTFLRRAWKRFEQDGMRVEIVGGPTEDLAQSESIWAFGDRPIPPVNFQGLQLPPRPTSSMLLHNYFDLAMPTYRFLHKQTISQWLEEYHHMEETGLDGNALPPTRQAVVLMVLATARFFNVGGNSKILDPDEQSWRESERFFQLGQTKLDAERGKPRLESVQARIASCLYLLHTSRPNQAWYQFGTTIQLAMALGLHRCSAGTVGQPDPITKECRKRAFWAASTLDTYLSVILGRPPLIHLDDVDQKFPDPIDDEDLSSTGSTTEGFPRDSVIRASILHAQITRIVKKAAREQYSVLRKSGSQKLDTAAKLNAETAAWHESLPVVLSGAIHPSSLIPIFRRQITVLQLAHCHAQMLVNRPSLLLDTSQVAVKESQVDICLSAAKTTLDATLAAGLGQHIFQAFWYTQFVCFNALSIVWVWVIQRKHSRLPPLKNIKDEELIKLANHVQQFLGEATQANAPSLRYSIVLEELREEVERASGKVGPRPSYLNVAVEAPSNGSTSYDTVTDTIGTERTSDSLVDTATDNLIDTMDAFSTDFPLDPDLWLSLDASRSRTLAS</sequence>
<reference evidence="10" key="1">
    <citation type="journal article" date="2020" name="Stud. Mycol.">
        <title>101 Dothideomycetes genomes: a test case for predicting lifestyles and emergence of pathogens.</title>
        <authorList>
            <person name="Haridas S."/>
            <person name="Albert R."/>
            <person name="Binder M."/>
            <person name="Bloem J."/>
            <person name="Labutti K."/>
            <person name="Salamov A."/>
            <person name="Andreopoulos B."/>
            <person name="Baker S."/>
            <person name="Barry K."/>
            <person name="Bills G."/>
            <person name="Bluhm B."/>
            <person name="Cannon C."/>
            <person name="Castanera R."/>
            <person name="Culley D."/>
            <person name="Daum C."/>
            <person name="Ezra D."/>
            <person name="Gonzalez J."/>
            <person name="Henrissat B."/>
            <person name="Kuo A."/>
            <person name="Liang C."/>
            <person name="Lipzen A."/>
            <person name="Lutzoni F."/>
            <person name="Magnuson J."/>
            <person name="Mondo S."/>
            <person name="Nolan M."/>
            <person name="Ohm R."/>
            <person name="Pangilinan J."/>
            <person name="Park H.-J."/>
            <person name="Ramirez L."/>
            <person name="Alfaro M."/>
            <person name="Sun H."/>
            <person name="Tritt A."/>
            <person name="Yoshinaga Y."/>
            <person name="Zwiers L.-H."/>
            <person name="Turgeon B."/>
            <person name="Goodwin S."/>
            <person name="Spatafora J."/>
            <person name="Crous P."/>
            <person name="Grigoriev I."/>
        </authorList>
    </citation>
    <scope>NUCLEOTIDE SEQUENCE</scope>
    <source>
        <strain evidence="10">ATCC 36951</strain>
    </source>
</reference>
<dbReference type="GO" id="GO:0006351">
    <property type="term" value="P:DNA-templated transcription"/>
    <property type="evidence" value="ECO:0007669"/>
    <property type="project" value="InterPro"/>
</dbReference>
<dbReference type="InterPro" id="IPR001138">
    <property type="entry name" value="Zn2Cys6_DnaBD"/>
</dbReference>
<dbReference type="InterPro" id="IPR036864">
    <property type="entry name" value="Zn2-C6_fun-type_DNA-bd_sf"/>
</dbReference>
<dbReference type="PROSITE" id="PS50048">
    <property type="entry name" value="ZN2_CY6_FUNGAL_2"/>
    <property type="match status" value="1"/>
</dbReference>
<feature type="domain" description="Zn(2)-C6 fungal-type" evidence="9">
    <location>
        <begin position="37"/>
        <end position="66"/>
    </location>
</feature>
<keyword evidence="5" id="KW-0804">Transcription</keyword>
<dbReference type="GO" id="GO:0000981">
    <property type="term" value="F:DNA-binding transcription factor activity, RNA polymerase II-specific"/>
    <property type="evidence" value="ECO:0007669"/>
    <property type="project" value="InterPro"/>
</dbReference>
<feature type="compositionally biased region" description="Polar residues" evidence="7">
    <location>
        <begin position="107"/>
        <end position="119"/>
    </location>
</feature>
<protein>
    <recommendedName>
        <fullName evidence="9">Zn(2)-C6 fungal-type domain-containing protein</fullName>
    </recommendedName>
</protein>
<evidence type="ECO:0000256" key="5">
    <source>
        <dbReference type="ARBA" id="ARBA00023163"/>
    </source>
</evidence>
<organism evidence="10 11">
    <name type="scientific">Zasmidium cellare ATCC 36951</name>
    <dbReference type="NCBI Taxonomy" id="1080233"/>
    <lineage>
        <taxon>Eukaryota</taxon>
        <taxon>Fungi</taxon>
        <taxon>Dikarya</taxon>
        <taxon>Ascomycota</taxon>
        <taxon>Pezizomycotina</taxon>
        <taxon>Dothideomycetes</taxon>
        <taxon>Dothideomycetidae</taxon>
        <taxon>Mycosphaerellales</taxon>
        <taxon>Mycosphaerellaceae</taxon>
        <taxon>Zasmidium</taxon>
    </lineage>
</organism>
<dbReference type="InterPro" id="IPR051711">
    <property type="entry name" value="Stress_Response_Reg"/>
</dbReference>
<keyword evidence="8" id="KW-0812">Transmembrane</keyword>
<dbReference type="RefSeq" id="XP_033673870.1">
    <property type="nucleotide sequence ID" value="XM_033815253.1"/>
</dbReference>
<dbReference type="EMBL" id="ML993580">
    <property type="protein sequence ID" value="KAF2172981.1"/>
    <property type="molecule type" value="Genomic_DNA"/>
</dbReference>
<dbReference type="SMART" id="SM00906">
    <property type="entry name" value="Fungal_trans"/>
    <property type="match status" value="1"/>
</dbReference>
<keyword evidence="11" id="KW-1185">Reference proteome</keyword>
<dbReference type="AlphaFoldDB" id="A0A6A6D0U3"/>
<dbReference type="Proteomes" id="UP000799537">
    <property type="component" value="Unassembled WGS sequence"/>
</dbReference>
<gene>
    <name evidence="10" type="ORF">M409DRAFT_62618</name>
</gene>
<evidence type="ECO:0000313" key="10">
    <source>
        <dbReference type="EMBL" id="KAF2172981.1"/>
    </source>
</evidence>
<keyword evidence="6" id="KW-0539">Nucleus</keyword>